<dbReference type="GeneID" id="94847244"/>
<protein>
    <submittedName>
        <fullName evidence="2">Uncharacterized protein</fullName>
    </submittedName>
</protein>
<evidence type="ECO:0000256" key="1">
    <source>
        <dbReference type="SAM" id="MobiDB-lite"/>
    </source>
</evidence>
<dbReference type="RefSeq" id="XP_068347693.1">
    <property type="nucleotide sequence ID" value="XM_068512540.1"/>
</dbReference>
<dbReference type="InterPro" id="IPR010736">
    <property type="entry name" value="SHIPPO-rpt"/>
</dbReference>
<proteinExistence type="predicted"/>
<feature type="region of interest" description="Disordered" evidence="1">
    <location>
        <begin position="41"/>
        <end position="65"/>
    </location>
</feature>
<comment type="caution">
    <text evidence="2">The sequence shown here is derived from an EMBL/GenBank/DDBJ whole genome shotgun (WGS) entry which is preliminary data.</text>
</comment>
<accession>A0A1J4JBD5</accession>
<name>A0A1J4JBD5_9EUKA</name>
<keyword evidence="3" id="KW-1185">Reference proteome</keyword>
<dbReference type="EMBL" id="MLAK01001309">
    <property type="protein sequence ID" value="OHS94556.1"/>
    <property type="molecule type" value="Genomic_DNA"/>
</dbReference>
<dbReference type="AlphaFoldDB" id="A0A1J4JBD5"/>
<dbReference type="Proteomes" id="UP000179807">
    <property type="component" value="Unassembled WGS sequence"/>
</dbReference>
<feature type="region of interest" description="Disordered" evidence="1">
    <location>
        <begin position="1"/>
        <end position="22"/>
    </location>
</feature>
<dbReference type="OrthoDB" id="10444312at2759"/>
<organism evidence="2 3">
    <name type="scientific">Tritrichomonas foetus</name>
    <dbReference type="NCBI Taxonomy" id="1144522"/>
    <lineage>
        <taxon>Eukaryota</taxon>
        <taxon>Metamonada</taxon>
        <taxon>Parabasalia</taxon>
        <taxon>Tritrichomonadida</taxon>
        <taxon>Tritrichomonadidae</taxon>
        <taxon>Tritrichomonas</taxon>
    </lineage>
</organism>
<evidence type="ECO:0000313" key="3">
    <source>
        <dbReference type="Proteomes" id="UP000179807"/>
    </source>
</evidence>
<evidence type="ECO:0000313" key="2">
    <source>
        <dbReference type="EMBL" id="OHS94556.1"/>
    </source>
</evidence>
<reference evidence="2" key="1">
    <citation type="submission" date="2016-10" db="EMBL/GenBank/DDBJ databases">
        <authorList>
            <person name="Benchimol M."/>
            <person name="Almeida L.G."/>
            <person name="Vasconcelos A.T."/>
            <person name="Perreira-Neves A."/>
            <person name="Rosa I.A."/>
            <person name="Tasca T."/>
            <person name="Bogo M.R."/>
            <person name="de Souza W."/>
        </authorList>
    </citation>
    <scope>NUCLEOTIDE SEQUENCE [LARGE SCALE GENOMIC DNA]</scope>
    <source>
        <strain evidence="2">K</strain>
    </source>
</reference>
<dbReference type="VEuPathDB" id="TrichDB:TRFO_39265"/>
<feature type="compositionally biased region" description="Polar residues" evidence="1">
    <location>
        <begin position="1"/>
        <end position="18"/>
    </location>
</feature>
<dbReference type="Pfam" id="PF07004">
    <property type="entry name" value="SHIPPO-rpt"/>
    <property type="match status" value="2"/>
</dbReference>
<sequence>MSQSKSALAGQLSSQEQRAASVPADRYYTVITHKEPVVPFGFGSASPSRIEPKYPDTPGPGKYDQSQYKFHIESIRGRGLGFTSNVPRRLEWTKGNRNPSPSSYLPKIVDHHVKTKIGTYPQGRRCSCYPDERESALMPGPASYNLPELSDRTTTSVFRSKAKRDYIPPKPKHPPRFDGKTFTITRFDFEK</sequence>
<gene>
    <name evidence="2" type="ORF">TRFO_39265</name>
</gene>